<proteinExistence type="predicted"/>
<comment type="caution">
    <text evidence="2">The sequence shown here is derived from an EMBL/GenBank/DDBJ whole genome shotgun (WGS) entry which is preliminary data.</text>
</comment>
<name>A0ABC8UJS4_9AQUA</name>
<evidence type="ECO:0000256" key="1">
    <source>
        <dbReference type="SAM" id="MobiDB-lite"/>
    </source>
</evidence>
<feature type="compositionally biased region" description="Basic and acidic residues" evidence="1">
    <location>
        <begin position="152"/>
        <end position="168"/>
    </location>
</feature>
<evidence type="ECO:0000313" key="3">
    <source>
        <dbReference type="Proteomes" id="UP001642360"/>
    </source>
</evidence>
<dbReference type="Proteomes" id="UP001642360">
    <property type="component" value="Unassembled WGS sequence"/>
</dbReference>
<sequence length="199" mass="23367">IRVQNSFSLTRNQSLILKIRRSSYILKIQSSYTRQLDEIINYVDDEEYGVRLFWQPPLNDGDDVDPEKVQFLPLGFDEFYGRDVSMKKENILMRLVTAVENACKPMFDKLEKWTEEKKKAGEMKMELLEKEIELVEAELCLKEAIEDMDEELKRMQKEEEKKVEKGLQDEEDIIFPEPDNQFEKTEADEEEDEGGGRGG</sequence>
<feature type="region of interest" description="Disordered" evidence="1">
    <location>
        <begin position="152"/>
        <end position="199"/>
    </location>
</feature>
<organism evidence="2 3">
    <name type="scientific">Ilex paraguariensis</name>
    <name type="common">yerba mate</name>
    <dbReference type="NCBI Taxonomy" id="185542"/>
    <lineage>
        <taxon>Eukaryota</taxon>
        <taxon>Viridiplantae</taxon>
        <taxon>Streptophyta</taxon>
        <taxon>Embryophyta</taxon>
        <taxon>Tracheophyta</taxon>
        <taxon>Spermatophyta</taxon>
        <taxon>Magnoliopsida</taxon>
        <taxon>eudicotyledons</taxon>
        <taxon>Gunneridae</taxon>
        <taxon>Pentapetalae</taxon>
        <taxon>asterids</taxon>
        <taxon>campanulids</taxon>
        <taxon>Aquifoliales</taxon>
        <taxon>Aquifoliaceae</taxon>
        <taxon>Ilex</taxon>
    </lineage>
</organism>
<feature type="non-terminal residue" evidence="2">
    <location>
        <position position="1"/>
    </location>
</feature>
<keyword evidence="3" id="KW-1185">Reference proteome</keyword>
<protein>
    <submittedName>
        <fullName evidence="2">Uncharacterized protein</fullName>
    </submittedName>
</protein>
<accession>A0ABC8UJS4</accession>
<evidence type="ECO:0000313" key="2">
    <source>
        <dbReference type="EMBL" id="CAK9181266.1"/>
    </source>
</evidence>
<dbReference type="AlphaFoldDB" id="A0ABC8UJS4"/>
<gene>
    <name evidence="2" type="ORF">ILEXP_LOCUS51319</name>
</gene>
<reference evidence="2 3" key="1">
    <citation type="submission" date="2024-02" db="EMBL/GenBank/DDBJ databases">
        <authorList>
            <person name="Vignale AGUSTIN F."/>
            <person name="Sosa J E."/>
            <person name="Modenutti C."/>
        </authorList>
    </citation>
    <scope>NUCLEOTIDE SEQUENCE [LARGE SCALE GENOMIC DNA]</scope>
</reference>
<dbReference type="EMBL" id="CAUOFW020007971">
    <property type="protein sequence ID" value="CAK9181266.1"/>
    <property type="molecule type" value="Genomic_DNA"/>
</dbReference>